<dbReference type="SUPFAM" id="SSF56112">
    <property type="entry name" value="Protein kinase-like (PK-like)"/>
    <property type="match status" value="1"/>
</dbReference>
<dbReference type="RefSeq" id="XP_040689734.1">
    <property type="nucleotide sequence ID" value="XM_040832010.1"/>
</dbReference>
<sequence>MENKNPYTVGNTITLQLDAPHNQAIEATITKAFEPFTLSAAVVVYLDSPCLGLKGHMVLKLFDRRFATQLRLDEKAAPWCGDIERQYQQFVMDGGACKFISRLNSDEEIADEEMDAWDAAHIETSLHDQMRDFYDCEVGVYNALKDLQGKHIPQVFASVTVPVSSQDASISKYIDVPGILMDYIDGFPLSDIADNAPRGKWQVLCDEAIRIIHAISERGILNEDVKTRSFIVQDVEGKDRVMMIDFALCKFRREYKDEEEWRKWKAKQDEEGAVGYVMQNRLKGGFVYTRSAMATQLDDDFMTEDYVYSCR</sequence>
<evidence type="ECO:0000313" key="1">
    <source>
        <dbReference type="EMBL" id="OJJ36058.1"/>
    </source>
</evidence>
<dbReference type="EMBL" id="KV878212">
    <property type="protein sequence ID" value="OJJ36058.1"/>
    <property type="molecule type" value="Genomic_DNA"/>
</dbReference>
<name>A0A1L9RML0_ASPWE</name>
<gene>
    <name evidence="1" type="ORF">ASPWEDRAFT_184028</name>
</gene>
<dbReference type="GeneID" id="63747858"/>
<protein>
    <recommendedName>
        <fullName evidence="3">Protein kinase domain-containing protein</fullName>
    </recommendedName>
</protein>
<reference evidence="2" key="1">
    <citation type="journal article" date="2017" name="Genome Biol.">
        <title>Comparative genomics reveals high biological diversity and specific adaptations in the industrially and medically important fungal genus Aspergillus.</title>
        <authorList>
            <person name="de Vries R.P."/>
            <person name="Riley R."/>
            <person name="Wiebenga A."/>
            <person name="Aguilar-Osorio G."/>
            <person name="Amillis S."/>
            <person name="Uchima C.A."/>
            <person name="Anderluh G."/>
            <person name="Asadollahi M."/>
            <person name="Askin M."/>
            <person name="Barry K."/>
            <person name="Battaglia E."/>
            <person name="Bayram O."/>
            <person name="Benocci T."/>
            <person name="Braus-Stromeyer S.A."/>
            <person name="Caldana C."/>
            <person name="Canovas D."/>
            <person name="Cerqueira G.C."/>
            <person name="Chen F."/>
            <person name="Chen W."/>
            <person name="Choi C."/>
            <person name="Clum A."/>
            <person name="Dos Santos R.A."/>
            <person name="Damasio A.R."/>
            <person name="Diallinas G."/>
            <person name="Emri T."/>
            <person name="Fekete E."/>
            <person name="Flipphi M."/>
            <person name="Freyberg S."/>
            <person name="Gallo A."/>
            <person name="Gournas C."/>
            <person name="Habgood R."/>
            <person name="Hainaut M."/>
            <person name="Harispe M.L."/>
            <person name="Henrissat B."/>
            <person name="Hilden K.S."/>
            <person name="Hope R."/>
            <person name="Hossain A."/>
            <person name="Karabika E."/>
            <person name="Karaffa L."/>
            <person name="Karanyi Z."/>
            <person name="Krasevec N."/>
            <person name="Kuo A."/>
            <person name="Kusch H."/>
            <person name="LaButti K."/>
            <person name="Lagendijk E.L."/>
            <person name="Lapidus A."/>
            <person name="Levasseur A."/>
            <person name="Lindquist E."/>
            <person name="Lipzen A."/>
            <person name="Logrieco A.F."/>
            <person name="MacCabe A."/>
            <person name="Maekelae M.R."/>
            <person name="Malavazi I."/>
            <person name="Melin P."/>
            <person name="Meyer V."/>
            <person name="Mielnichuk N."/>
            <person name="Miskei M."/>
            <person name="Molnar A.P."/>
            <person name="Mule G."/>
            <person name="Ngan C.Y."/>
            <person name="Orejas M."/>
            <person name="Orosz E."/>
            <person name="Ouedraogo J.P."/>
            <person name="Overkamp K.M."/>
            <person name="Park H.-S."/>
            <person name="Perrone G."/>
            <person name="Piumi F."/>
            <person name="Punt P.J."/>
            <person name="Ram A.F."/>
            <person name="Ramon A."/>
            <person name="Rauscher S."/>
            <person name="Record E."/>
            <person name="Riano-Pachon D.M."/>
            <person name="Robert V."/>
            <person name="Roehrig J."/>
            <person name="Ruller R."/>
            <person name="Salamov A."/>
            <person name="Salih N.S."/>
            <person name="Samson R.A."/>
            <person name="Sandor E."/>
            <person name="Sanguinetti M."/>
            <person name="Schuetze T."/>
            <person name="Sepcic K."/>
            <person name="Shelest E."/>
            <person name="Sherlock G."/>
            <person name="Sophianopoulou V."/>
            <person name="Squina F.M."/>
            <person name="Sun H."/>
            <person name="Susca A."/>
            <person name="Todd R.B."/>
            <person name="Tsang A."/>
            <person name="Unkles S.E."/>
            <person name="van de Wiele N."/>
            <person name="van Rossen-Uffink D."/>
            <person name="Oliveira J.V."/>
            <person name="Vesth T.C."/>
            <person name="Visser J."/>
            <person name="Yu J.-H."/>
            <person name="Zhou M."/>
            <person name="Andersen M.R."/>
            <person name="Archer D.B."/>
            <person name="Baker S.E."/>
            <person name="Benoit I."/>
            <person name="Brakhage A.A."/>
            <person name="Braus G.H."/>
            <person name="Fischer R."/>
            <person name="Frisvad J.C."/>
            <person name="Goldman G.H."/>
            <person name="Houbraken J."/>
            <person name="Oakley B."/>
            <person name="Pocsi I."/>
            <person name="Scazzocchio C."/>
            <person name="Seiboth B."/>
            <person name="vanKuyk P.A."/>
            <person name="Wortman J."/>
            <person name="Dyer P.S."/>
            <person name="Grigoriev I.V."/>
        </authorList>
    </citation>
    <scope>NUCLEOTIDE SEQUENCE [LARGE SCALE GENOMIC DNA]</scope>
    <source>
        <strain evidence="2">DTO 134E9</strain>
    </source>
</reference>
<dbReference type="AlphaFoldDB" id="A0A1L9RML0"/>
<keyword evidence="2" id="KW-1185">Reference proteome</keyword>
<organism evidence="1 2">
    <name type="scientific">Aspergillus wentii DTO 134E9</name>
    <dbReference type="NCBI Taxonomy" id="1073089"/>
    <lineage>
        <taxon>Eukaryota</taxon>
        <taxon>Fungi</taxon>
        <taxon>Dikarya</taxon>
        <taxon>Ascomycota</taxon>
        <taxon>Pezizomycotina</taxon>
        <taxon>Eurotiomycetes</taxon>
        <taxon>Eurotiomycetidae</taxon>
        <taxon>Eurotiales</taxon>
        <taxon>Aspergillaceae</taxon>
        <taxon>Aspergillus</taxon>
        <taxon>Aspergillus subgen. Cremei</taxon>
    </lineage>
</organism>
<accession>A0A1L9RML0</accession>
<dbReference type="InterPro" id="IPR011009">
    <property type="entry name" value="Kinase-like_dom_sf"/>
</dbReference>
<evidence type="ECO:0000313" key="2">
    <source>
        <dbReference type="Proteomes" id="UP000184383"/>
    </source>
</evidence>
<dbReference type="OrthoDB" id="5134445at2759"/>
<evidence type="ECO:0008006" key="3">
    <source>
        <dbReference type="Google" id="ProtNLM"/>
    </source>
</evidence>
<dbReference type="Proteomes" id="UP000184383">
    <property type="component" value="Unassembled WGS sequence"/>
</dbReference>
<dbReference type="STRING" id="1073089.A0A1L9RML0"/>
<dbReference type="VEuPathDB" id="FungiDB:ASPWEDRAFT_184028"/>
<proteinExistence type="predicted"/>